<reference evidence="1 2" key="1">
    <citation type="submission" date="2016-10" db="EMBL/GenBank/DDBJ databases">
        <authorList>
            <person name="de Groot N.N."/>
        </authorList>
    </citation>
    <scope>NUCLEOTIDE SEQUENCE [LARGE SCALE GENOMIC DNA]</scope>
    <source>
        <strain evidence="1 2">DSM 21650</strain>
    </source>
</reference>
<accession>A0A1H3KBH4</accession>
<organism evidence="1 2">
    <name type="scientific">Proteiniborus ethanoligenes</name>
    <dbReference type="NCBI Taxonomy" id="415015"/>
    <lineage>
        <taxon>Bacteria</taxon>
        <taxon>Bacillati</taxon>
        <taxon>Bacillota</taxon>
        <taxon>Clostridia</taxon>
        <taxon>Eubacteriales</taxon>
        <taxon>Proteiniborus</taxon>
    </lineage>
</organism>
<dbReference type="STRING" id="415015.SAMN05660462_00190"/>
<dbReference type="Proteomes" id="UP000198625">
    <property type="component" value="Unassembled WGS sequence"/>
</dbReference>
<evidence type="ECO:0000313" key="2">
    <source>
        <dbReference type="Proteomes" id="UP000198625"/>
    </source>
</evidence>
<name>A0A1H3KBH4_9FIRM</name>
<protein>
    <recommendedName>
        <fullName evidence="3">DUF3866 domain-containing protein</fullName>
    </recommendedName>
</protein>
<dbReference type="InterPro" id="IPR024479">
    <property type="entry name" value="DUF3866"/>
</dbReference>
<gene>
    <name evidence="1" type="ORF">SAMN05660462_00190</name>
</gene>
<evidence type="ECO:0008006" key="3">
    <source>
        <dbReference type="Google" id="ProtNLM"/>
    </source>
</evidence>
<dbReference type="EMBL" id="FNQE01000001">
    <property type="protein sequence ID" value="SDY48948.1"/>
    <property type="molecule type" value="Genomic_DNA"/>
</dbReference>
<dbReference type="AlphaFoldDB" id="A0A1H3KBH4"/>
<keyword evidence="2" id="KW-1185">Reference proteome</keyword>
<dbReference type="Pfam" id="PF12982">
    <property type="entry name" value="DUF3866"/>
    <property type="match status" value="1"/>
</dbReference>
<proteinExistence type="predicted"/>
<evidence type="ECO:0000313" key="1">
    <source>
        <dbReference type="EMBL" id="SDY48948.1"/>
    </source>
</evidence>
<sequence>MKLRYTPFQLKVLSAEEQESPYHEAFKSFKSLESSLYIVGTLHSMLAPIIASLKYIEPNLKITYIMTDAGALPLSFSQTVKKLKELKLLDTTITVGHAFGGDIECVNIYTGIIAAKLVAKSDITIITMGPGIVGTGTQYGFSGIEQASIIDAVNKLGGISIAIPRISFSDTRDRHKGISHHTLTILENIACTRTNVVFPILKKEYEKLISLQLEKSNINKKHNIIYENGSEVLNALNYFSLNVKTMGRSYHDDEAFFLTMGAVAKAGIKFLENDQ</sequence>